<proteinExistence type="predicted"/>
<evidence type="ECO:0000313" key="4">
    <source>
        <dbReference type="EMBL" id="MFC4768765.1"/>
    </source>
</evidence>
<dbReference type="Proteomes" id="UP001596002">
    <property type="component" value="Unassembled WGS sequence"/>
</dbReference>
<dbReference type="InterPro" id="IPR014721">
    <property type="entry name" value="Ribsml_uS5_D2-typ_fold_subgr"/>
</dbReference>
<protein>
    <submittedName>
        <fullName evidence="4">YifB family Mg chelatase-like AAA ATPase</fullName>
    </submittedName>
</protein>
<dbReference type="InterPro" id="IPR000523">
    <property type="entry name" value="Mg_chelatse_chII-like_cat_dom"/>
</dbReference>
<keyword evidence="2" id="KW-0067">ATP-binding</keyword>
<dbReference type="PROSITE" id="PS50051">
    <property type="entry name" value="MCM_2"/>
    <property type="match status" value="1"/>
</dbReference>
<keyword evidence="5" id="KW-1185">Reference proteome</keyword>
<reference evidence="5" key="1">
    <citation type="journal article" date="2019" name="Int. J. Syst. Evol. Microbiol.">
        <title>The Global Catalogue of Microorganisms (GCM) 10K type strain sequencing project: providing services to taxonomists for standard genome sequencing and annotation.</title>
        <authorList>
            <consortium name="The Broad Institute Genomics Platform"/>
            <consortium name="The Broad Institute Genome Sequencing Center for Infectious Disease"/>
            <person name="Wu L."/>
            <person name="Ma J."/>
        </authorList>
    </citation>
    <scope>NUCLEOTIDE SEQUENCE [LARGE SCALE GENOMIC DNA]</scope>
    <source>
        <strain evidence="5">WYCCWR 12678</strain>
    </source>
</reference>
<name>A0ABV9Q3X6_9BACL</name>
<dbReference type="InterPro" id="IPR027417">
    <property type="entry name" value="P-loop_NTPase"/>
</dbReference>
<dbReference type="RefSeq" id="WP_380026710.1">
    <property type="nucleotide sequence ID" value="NZ_JBHSHC010000112.1"/>
</dbReference>
<dbReference type="PRINTS" id="PR00830">
    <property type="entry name" value="ENDOLAPTASE"/>
</dbReference>
<dbReference type="EMBL" id="JBHSHC010000112">
    <property type="protein sequence ID" value="MFC4768765.1"/>
    <property type="molecule type" value="Genomic_DNA"/>
</dbReference>
<dbReference type="NCBIfam" id="TIGR00368">
    <property type="entry name" value="YifB family Mg chelatase-like AAA ATPase"/>
    <property type="match status" value="1"/>
</dbReference>
<dbReference type="InterPro" id="IPR045006">
    <property type="entry name" value="CHLI-like"/>
</dbReference>
<comment type="caution">
    <text evidence="4">The sequence shown here is derived from an EMBL/GenBank/DDBJ whole genome shotgun (WGS) entry which is preliminary data.</text>
</comment>
<evidence type="ECO:0000313" key="5">
    <source>
        <dbReference type="Proteomes" id="UP001596002"/>
    </source>
</evidence>
<feature type="domain" description="MCM C-terminal AAA(+) ATPase" evidence="3">
    <location>
        <begin position="291"/>
        <end position="349"/>
    </location>
</feature>
<organism evidence="4 5">
    <name type="scientific">Effusibacillus consociatus</name>
    <dbReference type="NCBI Taxonomy" id="1117041"/>
    <lineage>
        <taxon>Bacteria</taxon>
        <taxon>Bacillati</taxon>
        <taxon>Bacillota</taxon>
        <taxon>Bacilli</taxon>
        <taxon>Bacillales</taxon>
        <taxon>Alicyclobacillaceae</taxon>
        <taxon>Effusibacillus</taxon>
    </lineage>
</organism>
<evidence type="ECO:0000256" key="1">
    <source>
        <dbReference type="ARBA" id="ARBA00022741"/>
    </source>
</evidence>
<dbReference type="SUPFAM" id="SSF52540">
    <property type="entry name" value="P-loop containing nucleoside triphosphate hydrolases"/>
    <property type="match status" value="1"/>
</dbReference>
<dbReference type="SUPFAM" id="SSF54211">
    <property type="entry name" value="Ribosomal protein S5 domain 2-like"/>
    <property type="match status" value="1"/>
</dbReference>
<dbReference type="Gene3D" id="3.40.50.300">
    <property type="entry name" value="P-loop containing nucleotide triphosphate hydrolases"/>
    <property type="match status" value="1"/>
</dbReference>
<dbReference type="InterPro" id="IPR004482">
    <property type="entry name" value="Mg_chelat-rel"/>
</dbReference>
<dbReference type="InterPro" id="IPR001208">
    <property type="entry name" value="MCM_dom"/>
</dbReference>
<dbReference type="PANTHER" id="PTHR32039:SF7">
    <property type="entry name" value="COMPETENCE PROTEIN COMM"/>
    <property type="match status" value="1"/>
</dbReference>
<gene>
    <name evidence="4" type="ORF">ACFO8Q_15575</name>
</gene>
<accession>A0ABV9Q3X6</accession>
<dbReference type="PANTHER" id="PTHR32039">
    <property type="entry name" value="MAGNESIUM-CHELATASE SUBUNIT CHLI"/>
    <property type="match status" value="1"/>
</dbReference>
<evidence type="ECO:0000256" key="2">
    <source>
        <dbReference type="ARBA" id="ARBA00022840"/>
    </source>
</evidence>
<sequence length="353" mass="37411">MYASVNGVALLGIHGERITVEVDISNGLPCFDLVGLPSSSVREAKERVRAALRNSGFEFPLGRITANLAPADLRKEGPGYDLCLALGILGACGSLPLVRLQSPAIIGELSLDGSIRPVHGVLPMVAAAKKAGYQEAIVPAGNVREAELVEGIRIIAVHHLNEAAAYIREGRLPKQVELPCPLPTSAFQTEDLADVRGQLHVKRALEIAASGSHNLLLIGPPGSGKTMLARRLPSILPPLLHHEALEVTMIHSTAGLLRETTSLIQQRPFRAPHHSISGAGLIGGGTIPKPGEVSLAHGGILFLDEFPEFSKSTLEVLRQPLEDGHVTIARANATLTYPSRFLLVAAMNPCPCG</sequence>
<dbReference type="Pfam" id="PF01078">
    <property type="entry name" value="Mg_chelatase"/>
    <property type="match status" value="1"/>
</dbReference>
<keyword evidence="1" id="KW-0547">Nucleotide-binding</keyword>
<dbReference type="Pfam" id="PF13541">
    <property type="entry name" value="ChlI"/>
    <property type="match status" value="1"/>
</dbReference>
<evidence type="ECO:0000259" key="3">
    <source>
        <dbReference type="PROSITE" id="PS50051"/>
    </source>
</evidence>
<dbReference type="InterPro" id="IPR020568">
    <property type="entry name" value="Ribosomal_Su5_D2-typ_SF"/>
</dbReference>
<dbReference type="Gene3D" id="3.30.230.10">
    <property type="match status" value="1"/>
</dbReference>